<feature type="domain" description="V-ATPase proteolipid subunit C-like" evidence="8">
    <location>
        <begin position="376"/>
        <end position="434"/>
    </location>
</feature>
<dbReference type="RefSeq" id="WP_008083817.1">
    <property type="nucleotide sequence ID" value="NC_013926.1"/>
</dbReference>
<gene>
    <name evidence="9" type="ordered locus">Aboo_1266</name>
</gene>
<dbReference type="NCBIfam" id="NF004913">
    <property type="entry name" value="PRK06271.1"/>
    <property type="match status" value="1"/>
</dbReference>
<reference evidence="9" key="1">
    <citation type="submission" date="2010-02" db="EMBL/GenBank/DDBJ databases">
        <title>Complete sequence of Aciduliprofundum boonei T469.</title>
        <authorList>
            <consortium name="US DOE Joint Genome Institute"/>
            <person name="Lucas S."/>
            <person name="Copeland A."/>
            <person name="Lapidus A."/>
            <person name="Cheng J.-F."/>
            <person name="Bruce D."/>
            <person name="Goodwin L."/>
            <person name="Pitluck S."/>
            <person name="Saunders E."/>
            <person name="Detter J.C."/>
            <person name="Han C."/>
            <person name="Tapia R."/>
            <person name="Land M."/>
            <person name="Hauser L."/>
            <person name="Kyrpides N."/>
            <person name="Mikhailova N."/>
            <person name="Flores G."/>
            <person name="Reysenbach A.-L."/>
            <person name="Woyke T."/>
        </authorList>
    </citation>
    <scope>NUCLEOTIDE SEQUENCE</scope>
    <source>
        <strain evidence="9">T469</strain>
    </source>
</reference>
<keyword evidence="7" id="KW-0472">Membrane</keyword>
<dbReference type="STRING" id="439481.Aboo_1266"/>
<evidence type="ECO:0000313" key="10">
    <source>
        <dbReference type="Proteomes" id="UP000001400"/>
    </source>
</evidence>
<evidence type="ECO:0000256" key="1">
    <source>
        <dbReference type="ARBA" id="ARBA00004141"/>
    </source>
</evidence>
<evidence type="ECO:0000256" key="7">
    <source>
        <dbReference type="ARBA" id="ARBA00023136"/>
    </source>
</evidence>
<sequence>MKKLVPLMVLLSALLLLFVVSMPHAAAQGVEPTVIYEVNGKTVEKPLSEVNSSGAFEIGKNYTFKWSSSVTWILSFGGKNLTGTGSRFTVTLEQSGTYQLKVIENANTTYVYKFVVGEGPMGGYLALIGAGLAVGLSAIGSGVGVGITGASGAAAIGSDPKSKFGRILIFQAFPQTQAIYGFLIAIIIMMGIGAFSGHIENVPISIGLAAIGAGISVGLAGLSAIGQGIVAGTGIGTTQHDRISYGKAVVFSILPETQAIYGLLIAILILYGSGMFGGGVKHYSLGVGLAAIGAGLAMGVSGLTAIGQGIAASSSCAATAENPKAFTKGMIFSVIAETPSITALIIAIVVLSATGLLSGSGFMSGNAALFVGLAAIGAGLAVGFAGLSGIGLGIAAGSSVYASMREKASFGKIMVFAIMPETQVIYGLLVAIFIVNGAGLFGSKPLAFPIGVGLAAIGAGLAIGVSGMTAIGQGIAAGSGAAASVEKPSAFSKSIIFSVLPETQSIYALIVSIIILYAVGLLGGGLQIPKSMALFVGIGAIGAGLAIGFAGLSGIGQGITAAMGIGAFTRRSESFGKSMMLSVMSETFAIFGLLVAILLLMAIGVF</sequence>
<feature type="domain" description="V-ATPase proteolipid subunit C-like" evidence="8">
    <location>
        <begin position="128"/>
        <end position="188"/>
    </location>
</feature>
<evidence type="ECO:0000256" key="3">
    <source>
        <dbReference type="ARBA" id="ARBA00022448"/>
    </source>
</evidence>
<accession>B5ICJ5</accession>
<dbReference type="InterPro" id="IPR000245">
    <property type="entry name" value="ATPase_proteolipid_csu"/>
</dbReference>
<dbReference type="Gene3D" id="1.20.20.10">
    <property type="entry name" value="F1F0 ATP synthase subunit C"/>
    <property type="match status" value="1"/>
</dbReference>
<dbReference type="EMBL" id="CP001941">
    <property type="protein sequence ID" value="ADD09074.1"/>
    <property type="molecule type" value="Genomic_DNA"/>
</dbReference>
<dbReference type="SUPFAM" id="SSF81333">
    <property type="entry name" value="F1F0 ATP synthase subunit C"/>
    <property type="match status" value="6"/>
</dbReference>
<dbReference type="KEGG" id="abi:Aboo_1266"/>
<dbReference type="GO" id="GO:0016787">
    <property type="term" value="F:hydrolase activity"/>
    <property type="evidence" value="ECO:0007669"/>
    <property type="project" value="UniProtKB-KW"/>
</dbReference>
<dbReference type="GO" id="GO:0033179">
    <property type="term" value="C:proton-transporting V-type ATPase, V0 domain"/>
    <property type="evidence" value="ECO:0007669"/>
    <property type="project" value="InterPro"/>
</dbReference>
<dbReference type="eggNOG" id="arCOG02455">
    <property type="taxonomic scope" value="Archaea"/>
</dbReference>
<dbReference type="CDD" id="cd18180">
    <property type="entry name" value="ATP-synt_Vo_Ao_c_NTPK_rpt2"/>
    <property type="match status" value="4"/>
</dbReference>
<dbReference type="GeneID" id="8828228"/>
<evidence type="ECO:0000256" key="4">
    <source>
        <dbReference type="ARBA" id="ARBA00022692"/>
    </source>
</evidence>
<protein>
    <submittedName>
        <fullName evidence="9">H(+)-transporting two-sector ATPase</fullName>
        <ecNumber evidence="9">3.6.3.14</ecNumber>
    </submittedName>
</protein>
<dbReference type="AlphaFoldDB" id="B5ICJ5"/>
<dbReference type="HOGENOM" id="CLU_031682_0_0_2"/>
<comment type="subcellular location">
    <subcellularLocation>
        <location evidence="1">Membrane</location>
        <topology evidence="1">Multi-pass membrane protein</topology>
    </subcellularLocation>
</comment>
<dbReference type="Gene3D" id="1.20.120.610">
    <property type="entry name" value="lithium bound rotor ring of v- atpase"/>
    <property type="match status" value="3"/>
</dbReference>
<dbReference type="InterPro" id="IPR002379">
    <property type="entry name" value="ATPase_proteolipid_c-like_dom"/>
</dbReference>
<dbReference type="PRINTS" id="PR00122">
    <property type="entry name" value="VACATPASE"/>
</dbReference>
<keyword evidence="9" id="KW-0378">Hydrolase</keyword>
<dbReference type="Pfam" id="PF00137">
    <property type="entry name" value="ATP-synt_C"/>
    <property type="match status" value="6"/>
</dbReference>
<dbReference type="GO" id="GO:0046961">
    <property type="term" value="F:proton-transporting ATPase activity, rotational mechanism"/>
    <property type="evidence" value="ECO:0007669"/>
    <property type="project" value="InterPro"/>
</dbReference>
<dbReference type="InterPro" id="IPR035921">
    <property type="entry name" value="F/V-ATP_Csub_sf"/>
</dbReference>
<keyword evidence="5" id="KW-1133">Transmembrane helix</keyword>
<dbReference type="PANTHER" id="PTHR10263">
    <property type="entry name" value="V-TYPE PROTON ATPASE PROTEOLIPID SUBUNIT"/>
    <property type="match status" value="1"/>
</dbReference>
<dbReference type="EC" id="3.6.3.14" evidence="9"/>
<dbReference type="InterPro" id="IPR038662">
    <property type="entry name" value="ATP_synth_F0_csu_sf"/>
</dbReference>
<feature type="domain" description="V-ATPase proteolipid subunit C-like" evidence="8">
    <location>
        <begin position="457"/>
        <end position="515"/>
    </location>
</feature>
<keyword evidence="4" id="KW-0812">Transmembrane</keyword>
<feature type="domain" description="V-ATPase proteolipid subunit C-like" evidence="8">
    <location>
        <begin position="541"/>
        <end position="599"/>
    </location>
</feature>
<organism evidence="9 10">
    <name type="scientific">Aciduliprofundum boonei (strain DSM 19572 / T469)</name>
    <dbReference type="NCBI Taxonomy" id="439481"/>
    <lineage>
        <taxon>Archaea</taxon>
        <taxon>Methanobacteriati</taxon>
        <taxon>Thermoplasmatota</taxon>
        <taxon>DHVE2 group</taxon>
        <taxon>Candidatus Aciduliprofundum</taxon>
    </lineage>
</organism>
<name>B5ICJ5_ACIB4</name>
<evidence type="ECO:0000313" key="9">
    <source>
        <dbReference type="EMBL" id="ADD09074.1"/>
    </source>
</evidence>
<feature type="domain" description="V-ATPase proteolipid subunit C-like" evidence="8">
    <location>
        <begin position="292"/>
        <end position="349"/>
    </location>
</feature>
<evidence type="ECO:0000256" key="2">
    <source>
        <dbReference type="ARBA" id="ARBA00007296"/>
    </source>
</evidence>
<dbReference type="CDD" id="cd18179">
    <property type="entry name" value="ATP-synt_Vo_Ao_c_NTPK_rpt1"/>
    <property type="match status" value="1"/>
</dbReference>
<comment type="similarity">
    <text evidence="2">Belongs to the V-ATPase proteolipid subunit family.</text>
</comment>
<dbReference type="Proteomes" id="UP000001400">
    <property type="component" value="Chromosome"/>
</dbReference>
<keyword evidence="3" id="KW-0813">Transport</keyword>
<keyword evidence="10" id="KW-1185">Reference proteome</keyword>
<evidence type="ECO:0000256" key="5">
    <source>
        <dbReference type="ARBA" id="ARBA00022989"/>
    </source>
</evidence>
<evidence type="ECO:0000256" key="6">
    <source>
        <dbReference type="ARBA" id="ARBA00023065"/>
    </source>
</evidence>
<evidence type="ECO:0000259" key="8">
    <source>
        <dbReference type="Pfam" id="PF00137"/>
    </source>
</evidence>
<feature type="domain" description="V-ATPase proteolipid subunit C-like" evidence="8">
    <location>
        <begin position="211"/>
        <end position="269"/>
    </location>
</feature>
<proteinExistence type="inferred from homology"/>
<keyword evidence="6" id="KW-0406">Ion transport</keyword>
<dbReference type="OrthoDB" id="66135at2157"/>